<sequence>MTVTAGQRIRLRCPIPADQHDNTIIQWNKKMSEDITIAINGKIPKSYQKYYQTELNLEWSYLELFNVERTDSTTYTCMTFETQIILCQYNLVVLIKPESPLLTVEANDIQEYNSVNLKCSAINGNPLPTFNWYRDNMPIGSSSLMRNVENGSILTLNVTRKDNGVKFECEIWNPALSSPLRVEQRLFVKYLPYVNIISNRSLIQSVTDRVMTMEHLDEQFMCQVDANPNPTTIYWILNNTSIISREEILYFHHLNSEQSGNYTCVAENILGKVHRSIYIVVQYAPRVQSIDKILKVNRSDQVILRCSAKSYPNPYEIIWYKDKIEINHQKVFNNDKIEYQIERVERNDTGNYTCLVINKMLLNNNNNNKHYFNANGSAVIELIVYSRPVMETTYSKIAAEVGQSVKLVCSVKGQPTPSIIWKYNEKVLNCEENTNECCILNLNHVTTKDFGDYKCIAENLLGKEEWTYTLVSKGKPEPPNDIQIEKITYSSFQIRFKPGFDGGDEQSFILQINNSLSNVLNNTFEYTVDGLNDSTTYIFRIKSKNSYGASEWSPQMIVKTSDLVISADDLPSLRSLSYDSTRKFLQFDYYPGYHISEKQLCLRINQSNDGKAFDTRNLHSSCLDIVHNRVNYIMTKDYSHLKLAVCLRKKITLCGNSMEMKHDERDRTSVAMIIGIVVTAVFLVLVILTLMGILCYRRRKSSKYQNDTIKSTKPTVSEPLQNPYLLYSNSVPYQLNNYQYDKTTNIERGANNSRDTERERVKDELSVHDTFDSYGTTKSRHNLSGTIRSSPHWLAESKNSGTDSRSGSNPSSEFSCLTQNTMMLPIFSDTEIVRQAEISHYGFPSQTSRTLTNTKLNNINVDQSSHSILTNFRSPSSAIMIDNNGAGGTDSASSTPNRMKKLFYEVVV</sequence>
<evidence type="ECO:0000256" key="8">
    <source>
        <dbReference type="SAM" id="Phobius"/>
    </source>
</evidence>
<dbReference type="InterPro" id="IPR003598">
    <property type="entry name" value="Ig_sub2"/>
</dbReference>
<dbReference type="SMART" id="SM00060">
    <property type="entry name" value="FN3"/>
    <property type="match status" value="1"/>
</dbReference>
<dbReference type="Pfam" id="PF00047">
    <property type="entry name" value="ig"/>
    <property type="match status" value="1"/>
</dbReference>
<dbReference type="GO" id="GO:0005886">
    <property type="term" value="C:plasma membrane"/>
    <property type="evidence" value="ECO:0007669"/>
    <property type="project" value="TreeGrafter"/>
</dbReference>
<dbReference type="SMART" id="SM00409">
    <property type="entry name" value="IG"/>
    <property type="match status" value="5"/>
</dbReference>
<dbReference type="InterPro" id="IPR007110">
    <property type="entry name" value="Ig-like_dom"/>
</dbReference>
<keyword evidence="3 8" id="KW-0472">Membrane</keyword>
<dbReference type="FunFam" id="2.60.40.10:FF:000032">
    <property type="entry name" value="palladin isoform X1"/>
    <property type="match status" value="1"/>
</dbReference>
<dbReference type="OrthoDB" id="6272054at2759"/>
<evidence type="ECO:0000256" key="2">
    <source>
        <dbReference type="ARBA" id="ARBA00022737"/>
    </source>
</evidence>
<feature type="compositionally biased region" description="Basic and acidic residues" evidence="7">
    <location>
        <begin position="754"/>
        <end position="771"/>
    </location>
</feature>
<evidence type="ECO:0000256" key="4">
    <source>
        <dbReference type="ARBA" id="ARBA00023157"/>
    </source>
</evidence>
<dbReference type="Pfam" id="PF13895">
    <property type="entry name" value="Ig_2"/>
    <property type="match status" value="1"/>
</dbReference>
<keyword evidence="13" id="KW-1185">Reference proteome</keyword>
<dbReference type="InterPro" id="IPR036179">
    <property type="entry name" value="Ig-like_dom_sf"/>
</dbReference>
<evidence type="ECO:0000256" key="7">
    <source>
        <dbReference type="SAM" id="MobiDB-lite"/>
    </source>
</evidence>
<dbReference type="Gene3D" id="2.60.40.10">
    <property type="entry name" value="Immunoglobulins"/>
    <property type="match status" value="6"/>
</dbReference>
<evidence type="ECO:0000313" key="12">
    <source>
        <dbReference type="EMBL" id="CAF3948997.1"/>
    </source>
</evidence>
<evidence type="ECO:0000256" key="6">
    <source>
        <dbReference type="ARBA" id="ARBA00023319"/>
    </source>
</evidence>
<dbReference type="AlphaFoldDB" id="A0A814VBK2"/>
<comment type="subcellular location">
    <subcellularLocation>
        <location evidence="1">Membrane</location>
        <topology evidence="1">Single-pass type I membrane protein</topology>
    </subcellularLocation>
</comment>
<feature type="domain" description="Ig-like" evidence="9">
    <location>
        <begin position="388"/>
        <end position="469"/>
    </location>
</feature>
<dbReference type="GO" id="GO:0098609">
    <property type="term" value="P:cell-cell adhesion"/>
    <property type="evidence" value="ECO:0007669"/>
    <property type="project" value="TreeGrafter"/>
</dbReference>
<dbReference type="InterPro" id="IPR036116">
    <property type="entry name" value="FN3_sf"/>
</dbReference>
<keyword evidence="4" id="KW-1015">Disulfide bond</keyword>
<dbReference type="CDD" id="cd00063">
    <property type="entry name" value="FN3"/>
    <property type="match status" value="1"/>
</dbReference>
<evidence type="ECO:0000313" key="13">
    <source>
        <dbReference type="Proteomes" id="UP000663829"/>
    </source>
</evidence>
<dbReference type="Proteomes" id="UP000663829">
    <property type="component" value="Unassembled WGS sequence"/>
</dbReference>
<dbReference type="InterPro" id="IPR051275">
    <property type="entry name" value="Cell_adhesion_signaling"/>
</dbReference>
<keyword evidence="6" id="KW-0393">Immunoglobulin domain</keyword>
<evidence type="ECO:0000256" key="3">
    <source>
        <dbReference type="ARBA" id="ARBA00023136"/>
    </source>
</evidence>
<dbReference type="InterPro" id="IPR013151">
    <property type="entry name" value="Immunoglobulin_dom"/>
</dbReference>
<dbReference type="SUPFAM" id="SSF49265">
    <property type="entry name" value="Fibronectin type III"/>
    <property type="match status" value="1"/>
</dbReference>
<evidence type="ECO:0000256" key="5">
    <source>
        <dbReference type="ARBA" id="ARBA00023180"/>
    </source>
</evidence>
<feature type="domain" description="Ig-like" evidence="9">
    <location>
        <begin position="285"/>
        <end position="373"/>
    </location>
</feature>
<keyword evidence="2" id="KW-0677">Repeat</keyword>
<dbReference type="SMART" id="SM00408">
    <property type="entry name" value="IGc2"/>
    <property type="match status" value="5"/>
</dbReference>
<feature type="region of interest" description="Disordered" evidence="7">
    <location>
        <begin position="744"/>
        <end position="814"/>
    </location>
</feature>
<dbReference type="InterPro" id="IPR013098">
    <property type="entry name" value="Ig_I-set"/>
</dbReference>
<feature type="compositionally biased region" description="Polar residues" evidence="7">
    <location>
        <begin position="797"/>
        <end position="814"/>
    </location>
</feature>
<keyword evidence="8" id="KW-1133">Transmembrane helix</keyword>
<dbReference type="InterPro" id="IPR003961">
    <property type="entry name" value="FN3_dom"/>
</dbReference>
<dbReference type="PROSITE" id="PS50835">
    <property type="entry name" value="IG_LIKE"/>
    <property type="match status" value="5"/>
</dbReference>
<protein>
    <submittedName>
        <fullName evidence="11">Uncharacterized protein</fullName>
    </submittedName>
</protein>
<feature type="compositionally biased region" description="Polar residues" evidence="7">
    <location>
        <begin position="773"/>
        <end position="789"/>
    </location>
</feature>
<keyword evidence="8" id="KW-0812">Transmembrane</keyword>
<feature type="domain" description="Fibronectin type-III" evidence="10">
    <location>
        <begin position="478"/>
        <end position="563"/>
    </location>
</feature>
<feature type="domain" description="Ig-like" evidence="9">
    <location>
        <begin position="192"/>
        <end position="268"/>
    </location>
</feature>
<dbReference type="InterPro" id="IPR003599">
    <property type="entry name" value="Ig_sub"/>
</dbReference>
<dbReference type="Proteomes" id="UP000681722">
    <property type="component" value="Unassembled WGS sequence"/>
</dbReference>
<dbReference type="PANTHER" id="PTHR11640:SF31">
    <property type="entry name" value="IRREGULAR CHIASM C-ROUGHEST PROTEIN-RELATED"/>
    <property type="match status" value="1"/>
</dbReference>
<proteinExistence type="predicted"/>
<evidence type="ECO:0000313" key="11">
    <source>
        <dbReference type="EMBL" id="CAF1184697.1"/>
    </source>
</evidence>
<dbReference type="GO" id="GO:0050839">
    <property type="term" value="F:cell adhesion molecule binding"/>
    <property type="evidence" value="ECO:0007669"/>
    <property type="project" value="TreeGrafter"/>
</dbReference>
<feature type="domain" description="Ig-like" evidence="9">
    <location>
        <begin position="97"/>
        <end position="183"/>
    </location>
</feature>
<keyword evidence="5" id="KW-0325">Glycoprotein</keyword>
<feature type="transmembrane region" description="Helical" evidence="8">
    <location>
        <begin position="670"/>
        <end position="696"/>
    </location>
</feature>
<accession>A0A814VBK2</accession>
<dbReference type="Pfam" id="PF13927">
    <property type="entry name" value="Ig_3"/>
    <property type="match status" value="2"/>
</dbReference>
<dbReference type="EMBL" id="CAJOBC010007979">
    <property type="protein sequence ID" value="CAF3948997.1"/>
    <property type="molecule type" value="Genomic_DNA"/>
</dbReference>
<evidence type="ECO:0000256" key="1">
    <source>
        <dbReference type="ARBA" id="ARBA00004479"/>
    </source>
</evidence>
<dbReference type="SUPFAM" id="SSF48726">
    <property type="entry name" value="Immunoglobulin"/>
    <property type="match status" value="5"/>
</dbReference>
<dbReference type="CDD" id="cd00096">
    <property type="entry name" value="Ig"/>
    <property type="match status" value="1"/>
</dbReference>
<dbReference type="EMBL" id="CAJNOQ010007978">
    <property type="protein sequence ID" value="CAF1184697.1"/>
    <property type="molecule type" value="Genomic_DNA"/>
</dbReference>
<dbReference type="Pfam" id="PF00041">
    <property type="entry name" value="fn3"/>
    <property type="match status" value="1"/>
</dbReference>
<dbReference type="GO" id="GO:0005911">
    <property type="term" value="C:cell-cell junction"/>
    <property type="evidence" value="ECO:0007669"/>
    <property type="project" value="TreeGrafter"/>
</dbReference>
<evidence type="ECO:0000259" key="10">
    <source>
        <dbReference type="PROSITE" id="PS50853"/>
    </source>
</evidence>
<organism evidence="11 13">
    <name type="scientific">Didymodactylos carnosus</name>
    <dbReference type="NCBI Taxonomy" id="1234261"/>
    <lineage>
        <taxon>Eukaryota</taxon>
        <taxon>Metazoa</taxon>
        <taxon>Spiralia</taxon>
        <taxon>Gnathifera</taxon>
        <taxon>Rotifera</taxon>
        <taxon>Eurotatoria</taxon>
        <taxon>Bdelloidea</taxon>
        <taxon>Philodinida</taxon>
        <taxon>Philodinidae</taxon>
        <taxon>Didymodactylos</taxon>
    </lineage>
</organism>
<feature type="domain" description="Ig-like" evidence="9">
    <location>
        <begin position="1"/>
        <end position="77"/>
    </location>
</feature>
<dbReference type="PROSITE" id="PS50853">
    <property type="entry name" value="FN3"/>
    <property type="match status" value="1"/>
</dbReference>
<dbReference type="Pfam" id="PF07679">
    <property type="entry name" value="I-set"/>
    <property type="match status" value="1"/>
</dbReference>
<dbReference type="InterPro" id="IPR013783">
    <property type="entry name" value="Ig-like_fold"/>
</dbReference>
<gene>
    <name evidence="11" type="ORF">GPM918_LOCUS22886</name>
    <name evidence="12" type="ORF">SRO942_LOCUS22885</name>
</gene>
<dbReference type="PANTHER" id="PTHR11640">
    <property type="entry name" value="NEPHRIN"/>
    <property type="match status" value="1"/>
</dbReference>
<reference evidence="11" key="1">
    <citation type="submission" date="2021-02" db="EMBL/GenBank/DDBJ databases">
        <authorList>
            <person name="Nowell W R."/>
        </authorList>
    </citation>
    <scope>NUCLEOTIDE SEQUENCE</scope>
</reference>
<comment type="caution">
    <text evidence="11">The sequence shown here is derived from an EMBL/GenBank/DDBJ whole genome shotgun (WGS) entry which is preliminary data.</text>
</comment>
<name>A0A814VBK2_9BILA</name>
<evidence type="ECO:0000259" key="9">
    <source>
        <dbReference type="PROSITE" id="PS50835"/>
    </source>
</evidence>